<organism evidence="3 4">
    <name type="scientific">Micromonospora endophytica</name>
    <dbReference type="NCBI Taxonomy" id="515350"/>
    <lineage>
        <taxon>Bacteria</taxon>
        <taxon>Bacillati</taxon>
        <taxon>Actinomycetota</taxon>
        <taxon>Actinomycetes</taxon>
        <taxon>Micromonosporales</taxon>
        <taxon>Micromonosporaceae</taxon>
        <taxon>Micromonospora</taxon>
    </lineage>
</organism>
<reference evidence="3 4" key="1">
    <citation type="submission" date="2018-01" db="EMBL/GenBank/DDBJ databases">
        <title>Draft genome sequence of Jishengella endophytica.</title>
        <authorList>
            <person name="Sahin N."/>
            <person name="Ay H."/>
            <person name="Saygin H."/>
        </authorList>
    </citation>
    <scope>NUCLEOTIDE SEQUENCE [LARGE SCALE GENOMIC DNA]</scope>
    <source>
        <strain evidence="3 4">DSM 45430</strain>
    </source>
</reference>
<dbReference type="PANTHER" id="PTHR42791">
    <property type="entry name" value="GNAT FAMILY ACETYLTRANSFERASE"/>
    <property type="match status" value="1"/>
</dbReference>
<evidence type="ECO:0000259" key="2">
    <source>
        <dbReference type="PROSITE" id="PS51186"/>
    </source>
</evidence>
<feature type="compositionally biased region" description="Basic residues" evidence="1">
    <location>
        <begin position="239"/>
        <end position="255"/>
    </location>
</feature>
<dbReference type="GO" id="GO:0016747">
    <property type="term" value="F:acyltransferase activity, transferring groups other than amino-acyl groups"/>
    <property type="evidence" value="ECO:0007669"/>
    <property type="project" value="InterPro"/>
</dbReference>
<name>A0A2W2C811_9ACTN</name>
<accession>A0A2W2C811</accession>
<keyword evidence="3" id="KW-0808">Transferase</keyword>
<feature type="region of interest" description="Disordered" evidence="1">
    <location>
        <begin position="234"/>
        <end position="255"/>
    </location>
</feature>
<dbReference type="Proteomes" id="UP000248627">
    <property type="component" value="Unassembled WGS sequence"/>
</dbReference>
<dbReference type="AlphaFoldDB" id="A0A2W2C811"/>
<sequence>MFPLPAGRVWAARLGGGGVGPPSGRPHTAAPARALIDQQGEDVSYTVRSATKTDAEPLIAVLAAAFHDGPLAEWLVPHPDERRTIHHRYFADAFANGIEHGEVYTAGAQSAVAIWYARPATPIVGRDERRTVLEAIAGGHAPNFALLEEVLGAGQPERPHHCLAYLAVDPRRQRQGLGSALLAAHHRRLGQWHLPAHLAATGLHSRRFFVRHGYTTGPGTSLPDSGPIIWPMWRGTSAGHRRSPAPPTRPRRRSL</sequence>
<comment type="caution">
    <text evidence="3">The sequence shown here is derived from an EMBL/GenBank/DDBJ whole genome shotgun (WGS) entry which is preliminary data.</text>
</comment>
<gene>
    <name evidence="3" type="ORF">C1I93_15200</name>
</gene>
<dbReference type="SUPFAM" id="SSF55729">
    <property type="entry name" value="Acyl-CoA N-acyltransferases (Nat)"/>
    <property type="match status" value="1"/>
</dbReference>
<dbReference type="PANTHER" id="PTHR42791:SF1">
    <property type="entry name" value="N-ACETYLTRANSFERASE DOMAIN-CONTAINING PROTEIN"/>
    <property type="match status" value="1"/>
</dbReference>
<dbReference type="InterPro" id="IPR000182">
    <property type="entry name" value="GNAT_dom"/>
</dbReference>
<proteinExistence type="predicted"/>
<dbReference type="Pfam" id="PF13508">
    <property type="entry name" value="Acetyltransf_7"/>
    <property type="match status" value="1"/>
</dbReference>
<keyword evidence="4" id="KW-1185">Reference proteome</keyword>
<dbReference type="Gene3D" id="3.40.630.30">
    <property type="match status" value="1"/>
</dbReference>
<feature type="domain" description="N-acetyltransferase" evidence="2">
    <location>
        <begin position="45"/>
        <end position="235"/>
    </location>
</feature>
<evidence type="ECO:0000313" key="4">
    <source>
        <dbReference type="Proteomes" id="UP000248627"/>
    </source>
</evidence>
<dbReference type="InterPro" id="IPR052523">
    <property type="entry name" value="Trichothecene_AcTrans"/>
</dbReference>
<dbReference type="PROSITE" id="PS51186">
    <property type="entry name" value="GNAT"/>
    <property type="match status" value="1"/>
</dbReference>
<protein>
    <submittedName>
        <fullName evidence="3">GNAT family N-acetyltransferase</fullName>
    </submittedName>
</protein>
<evidence type="ECO:0000313" key="3">
    <source>
        <dbReference type="EMBL" id="PZF95481.1"/>
    </source>
</evidence>
<dbReference type="InterPro" id="IPR016181">
    <property type="entry name" value="Acyl_CoA_acyltransferase"/>
</dbReference>
<dbReference type="OrthoDB" id="7057833at2"/>
<evidence type="ECO:0000256" key="1">
    <source>
        <dbReference type="SAM" id="MobiDB-lite"/>
    </source>
</evidence>
<dbReference type="EMBL" id="POTX01000090">
    <property type="protein sequence ID" value="PZF95481.1"/>
    <property type="molecule type" value="Genomic_DNA"/>
</dbReference>